<sequence>MWGSPVDPFLSGCFLYDCDRYYTAPYQVQQPVLIQSNKRSFKLTVLSAEERAKKVSAWRTARRVKKQTYLLLCQLKEMPPRHCVEEVAWSVFISEKMLLCLSSSFGGGVTLNRVVRP</sequence>
<dbReference type="Proteomes" id="UP001054837">
    <property type="component" value="Unassembled WGS sequence"/>
</dbReference>
<evidence type="ECO:0000313" key="2">
    <source>
        <dbReference type="Proteomes" id="UP001054837"/>
    </source>
</evidence>
<dbReference type="AlphaFoldDB" id="A0AAV4RW19"/>
<protein>
    <submittedName>
        <fullName evidence="1">Uncharacterized protein</fullName>
    </submittedName>
</protein>
<comment type="caution">
    <text evidence="1">The sequence shown here is derived from an EMBL/GenBank/DDBJ whole genome shotgun (WGS) entry which is preliminary data.</text>
</comment>
<name>A0AAV4RW19_9ARAC</name>
<reference evidence="1 2" key="1">
    <citation type="submission" date="2021-06" db="EMBL/GenBank/DDBJ databases">
        <title>Caerostris darwini draft genome.</title>
        <authorList>
            <person name="Kono N."/>
            <person name="Arakawa K."/>
        </authorList>
    </citation>
    <scope>NUCLEOTIDE SEQUENCE [LARGE SCALE GENOMIC DNA]</scope>
</reference>
<accession>A0AAV4RW19</accession>
<evidence type="ECO:0000313" key="1">
    <source>
        <dbReference type="EMBL" id="GIY25630.1"/>
    </source>
</evidence>
<keyword evidence="2" id="KW-1185">Reference proteome</keyword>
<dbReference type="EMBL" id="BPLQ01006841">
    <property type="protein sequence ID" value="GIY25630.1"/>
    <property type="molecule type" value="Genomic_DNA"/>
</dbReference>
<proteinExistence type="predicted"/>
<organism evidence="1 2">
    <name type="scientific">Caerostris darwini</name>
    <dbReference type="NCBI Taxonomy" id="1538125"/>
    <lineage>
        <taxon>Eukaryota</taxon>
        <taxon>Metazoa</taxon>
        <taxon>Ecdysozoa</taxon>
        <taxon>Arthropoda</taxon>
        <taxon>Chelicerata</taxon>
        <taxon>Arachnida</taxon>
        <taxon>Araneae</taxon>
        <taxon>Araneomorphae</taxon>
        <taxon>Entelegynae</taxon>
        <taxon>Araneoidea</taxon>
        <taxon>Araneidae</taxon>
        <taxon>Caerostris</taxon>
    </lineage>
</organism>
<gene>
    <name evidence="1" type="ORF">CDAR_263221</name>
</gene>